<organism evidence="1 2">
    <name type="scientific">Symbiodinium pilosum</name>
    <name type="common">Dinoflagellate</name>
    <dbReference type="NCBI Taxonomy" id="2952"/>
    <lineage>
        <taxon>Eukaryota</taxon>
        <taxon>Sar</taxon>
        <taxon>Alveolata</taxon>
        <taxon>Dinophyceae</taxon>
        <taxon>Suessiales</taxon>
        <taxon>Symbiodiniaceae</taxon>
        <taxon>Symbiodinium</taxon>
    </lineage>
</organism>
<sequence length="158" mass="17528">RPSTLATITDRRLIVIQYRSVGPLCCGGICHRAPVDSVSIIPLKNILGFSVEENFALQRAMLARLFSQICCRPLSESSLSVKVLSNAGLGKVYLGAMSVKQRVLPLHADPACNFEEDKVLELRRWLGNVALFFSESADKGSSRPLLELWRCERGWAPE</sequence>
<keyword evidence="2" id="KW-1185">Reference proteome</keyword>
<proteinExistence type="predicted"/>
<gene>
    <name evidence="1" type="primary">HERC1</name>
    <name evidence="1" type="ORF">SPIL2461_LOCUS10033</name>
</gene>
<evidence type="ECO:0000313" key="1">
    <source>
        <dbReference type="EMBL" id="CAE7406667.1"/>
    </source>
</evidence>
<dbReference type="OrthoDB" id="10367355at2759"/>
<reference evidence="1" key="1">
    <citation type="submission" date="2021-02" db="EMBL/GenBank/DDBJ databases">
        <authorList>
            <person name="Dougan E. K."/>
            <person name="Rhodes N."/>
            <person name="Thang M."/>
            <person name="Chan C."/>
        </authorList>
    </citation>
    <scope>NUCLEOTIDE SEQUENCE</scope>
</reference>
<protein>
    <submittedName>
        <fullName evidence="1">HERC1 protein</fullName>
    </submittedName>
</protein>
<comment type="caution">
    <text evidence="1">The sequence shown here is derived from an EMBL/GenBank/DDBJ whole genome shotgun (WGS) entry which is preliminary data.</text>
</comment>
<dbReference type="Proteomes" id="UP000649617">
    <property type="component" value="Unassembled WGS sequence"/>
</dbReference>
<dbReference type="EMBL" id="CAJNIZ010018125">
    <property type="protein sequence ID" value="CAE7406667.1"/>
    <property type="molecule type" value="Genomic_DNA"/>
</dbReference>
<name>A0A812QVT6_SYMPI</name>
<accession>A0A812QVT6</accession>
<feature type="non-terminal residue" evidence="1">
    <location>
        <position position="1"/>
    </location>
</feature>
<evidence type="ECO:0000313" key="2">
    <source>
        <dbReference type="Proteomes" id="UP000649617"/>
    </source>
</evidence>
<dbReference type="AlphaFoldDB" id="A0A812QVT6"/>